<name>A0ABU2S908_9ACTN</name>
<organism evidence="1 2">
    <name type="scientific">Streptomyces johnsoniae</name>
    <dbReference type="NCBI Taxonomy" id="3075532"/>
    <lineage>
        <taxon>Bacteria</taxon>
        <taxon>Bacillati</taxon>
        <taxon>Actinomycetota</taxon>
        <taxon>Actinomycetes</taxon>
        <taxon>Kitasatosporales</taxon>
        <taxon>Streptomycetaceae</taxon>
        <taxon>Streptomyces</taxon>
    </lineage>
</organism>
<evidence type="ECO:0000313" key="2">
    <source>
        <dbReference type="Proteomes" id="UP001183615"/>
    </source>
</evidence>
<sequence>MERLDAGLDEAARTELIDWLRAEYATSHGGAPLGSVAVCRLGPPHVDHILDLSRSIVHHYAPAEPMPEPFARARMLVRTGAYAWVEVFDDGHLLPVHADGEVVEMRRGSAGPSGITRAWGIDD</sequence>
<keyword evidence="2" id="KW-1185">Reference proteome</keyword>
<dbReference type="EMBL" id="JAVREV010000013">
    <property type="protein sequence ID" value="MDT0445435.1"/>
    <property type="molecule type" value="Genomic_DNA"/>
</dbReference>
<dbReference type="RefSeq" id="WP_311619639.1">
    <property type="nucleotide sequence ID" value="NZ_JAVREV010000013.1"/>
</dbReference>
<accession>A0ABU2S908</accession>
<evidence type="ECO:0000313" key="1">
    <source>
        <dbReference type="EMBL" id="MDT0445435.1"/>
    </source>
</evidence>
<protein>
    <submittedName>
        <fullName evidence="1">Uncharacterized protein</fullName>
    </submittedName>
</protein>
<gene>
    <name evidence="1" type="ORF">RM779_22955</name>
</gene>
<reference evidence="2" key="1">
    <citation type="submission" date="2023-07" db="EMBL/GenBank/DDBJ databases">
        <title>30 novel species of actinomycetes from the DSMZ collection.</title>
        <authorList>
            <person name="Nouioui I."/>
        </authorList>
    </citation>
    <scope>NUCLEOTIDE SEQUENCE [LARGE SCALE GENOMIC DNA]</scope>
    <source>
        <strain evidence="2">DSM 41886</strain>
    </source>
</reference>
<proteinExistence type="predicted"/>
<dbReference type="Proteomes" id="UP001183615">
    <property type="component" value="Unassembled WGS sequence"/>
</dbReference>
<comment type="caution">
    <text evidence="1">The sequence shown here is derived from an EMBL/GenBank/DDBJ whole genome shotgun (WGS) entry which is preliminary data.</text>
</comment>